<name>A0AC34Q474_9BILA</name>
<proteinExistence type="predicted"/>
<reference evidence="2" key="1">
    <citation type="submission" date="2022-11" db="UniProtKB">
        <authorList>
            <consortium name="WormBaseParasite"/>
        </authorList>
    </citation>
    <scope>IDENTIFICATION</scope>
</reference>
<dbReference type="WBParaSite" id="JU765_v2.g12803.t1">
    <property type="protein sequence ID" value="JU765_v2.g12803.t1"/>
    <property type="gene ID" value="JU765_v2.g12803"/>
</dbReference>
<dbReference type="Proteomes" id="UP000887576">
    <property type="component" value="Unplaced"/>
</dbReference>
<evidence type="ECO:0000313" key="2">
    <source>
        <dbReference type="WBParaSite" id="JU765_v2.g12803.t1"/>
    </source>
</evidence>
<protein>
    <submittedName>
        <fullName evidence="2">C-type lectin domain-containing protein</fullName>
    </submittedName>
</protein>
<accession>A0AC34Q474</accession>
<sequence>MLLYYLILLTGFTFVEAKSGICPPGSVKSTTSNVCYIFSSGIAEFSEAQFNCEQQNGILADIDSDFSNTQLATIAEGKNWDSYWIGATLTSVEINDGKIKIWAWDKLKKFLEYKNWGRNEPSNKGECAAVTAADGLWFAENCSAKKNYVCLVSMKISVCDDEWTYFSVTNFCYKVYYLSNWNNAESSCVALGAHLVSIHSKEEDLFVQEFARCGVTNDDPETIIGLYTTTNDNTIWNWSDGTPTDYVPWPTGEPNNPGVEKCVLVVTDTVPKFPAGYWNNIQCDTQKRNYVCKKQPNEIEIK</sequence>
<evidence type="ECO:0000313" key="1">
    <source>
        <dbReference type="Proteomes" id="UP000887576"/>
    </source>
</evidence>
<organism evidence="1 2">
    <name type="scientific">Panagrolaimus sp. JU765</name>
    <dbReference type="NCBI Taxonomy" id="591449"/>
    <lineage>
        <taxon>Eukaryota</taxon>
        <taxon>Metazoa</taxon>
        <taxon>Ecdysozoa</taxon>
        <taxon>Nematoda</taxon>
        <taxon>Chromadorea</taxon>
        <taxon>Rhabditida</taxon>
        <taxon>Tylenchina</taxon>
        <taxon>Panagrolaimomorpha</taxon>
        <taxon>Panagrolaimoidea</taxon>
        <taxon>Panagrolaimidae</taxon>
        <taxon>Panagrolaimus</taxon>
    </lineage>
</organism>